<sequence>MAKNTDLESKLAAIATDVEALAQSYQGDSLALLAVLRRLEALHREIREGLFHASLPDNRHGLDSLLKDIETEGGWPYIERMRLQALLVNLSRTDDQNSDVTPEAIAPDRNMEADSDGTTSY</sequence>
<evidence type="ECO:0000313" key="2">
    <source>
        <dbReference type="EMBL" id="KJH73180.1"/>
    </source>
</evidence>
<name>A0A0D8ZWQ8_9CYAN</name>
<feature type="region of interest" description="Disordered" evidence="1">
    <location>
        <begin position="94"/>
        <end position="121"/>
    </location>
</feature>
<dbReference type="RefSeq" id="WP_045053282.1">
    <property type="nucleotide sequence ID" value="NZ_CAWMDP010000059.1"/>
</dbReference>
<keyword evidence="3" id="KW-1185">Reference proteome</keyword>
<organism evidence="2 3">
    <name type="scientific">Aliterella atlantica CENA595</name>
    <dbReference type="NCBI Taxonomy" id="1618023"/>
    <lineage>
        <taxon>Bacteria</taxon>
        <taxon>Bacillati</taxon>
        <taxon>Cyanobacteriota</taxon>
        <taxon>Cyanophyceae</taxon>
        <taxon>Chroococcidiopsidales</taxon>
        <taxon>Aliterellaceae</taxon>
        <taxon>Aliterella</taxon>
    </lineage>
</organism>
<dbReference type="AlphaFoldDB" id="A0A0D8ZWQ8"/>
<reference evidence="2 3" key="1">
    <citation type="submission" date="2015-02" db="EMBL/GenBank/DDBJ databases">
        <title>Draft genome of a novel marine cyanobacterium (Chroococcales) isolated from South Atlantic Ocean.</title>
        <authorList>
            <person name="Rigonato J."/>
            <person name="Alvarenga D.O."/>
            <person name="Branco L.H."/>
            <person name="Varani A.M."/>
            <person name="Brandini F.P."/>
            <person name="Fiore M.F."/>
        </authorList>
    </citation>
    <scope>NUCLEOTIDE SEQUENCE [LARGE SCALE GENOMIC DNA]</scope>
    <source>
        <strain evidence="2 3">CENA595</strain>
    </source>
</reference>
<comment type="caution">
    <text evidence="2">The sequence shown here is derived from an EMBL/GenBank/DDBJ whole genome shotgun (WGS) entry which is preliminary data.</text>
</comment>
<protein>
    <submittedName>
        <fullName evidence="2">Uncharacterized protein</fullName>
    </submittedName>
</protein>
<dbReference type="EMBL" id="JYON01000002">
    <property type="protein sequence ID" value="KJH73180.1"/>
    <property type="molecule type" value="Genomic_DNA"/>
</dbReference>
<proteinExistence type="predicted"/>
<dbReference type="PATRIC" id="fig|1618023.3.peg.5247"/>
<dbReference type="STRING" id="1618023.UH38_03785"/>
<dbReference type="OrthoDB" id="516113at2"/>
<evidence type="ECO:0000256" key="1">
    <source>
        <dbReference type="SAM" id="MobiDB-lite"/>
    </source>
</evidence>
<gene>
    <name evidence="2" type="ORF">UH38_03785</name>
</gene>
<accession>A0A0D8ZWQ8</accession>
<dbReference type="Proteomes" id="UP000032452">
    <property type="component" value="Unassembled WGS sequence"/>
</dbReference>
<evidence type="ECO:0000313" key="3">
    <source>
        <dbReference type="Proteomes" id="UP000032452"/>
    </source>
</evidence>